<feature type="chain" id="PRO_5041327556" description="Secreted protein" evidence="1">
    <location>
        <begin position="22"/>
        <end position="100"/>
    </location>
</feature>
<gene>
    <name evidence="2" type="ORF">F5878DRAFT_605517</name>
</gene>
<name>A0AA38PHX9_9AGAR</name>
<evidence type="ECO:0000313" key="3">
    <source>
        <dbReference type="Proteomes" id="UP001163846"/>
    </source>
</evidence>
<keyword evidence="1" id="KW-0732">Signal</keyword>
<evidence type="ECO:0008006" key="4">
    <source>
        <dbReference type="Google" id="ProtNLM"/>
    </source>
</evidence>
<sequence length="100" mass="11580">MCGMSWTSISGLFLLVPLSSKYSHLLPRHSRNSKSLLSISTTTRLYIMLTILQRRWVCFCPSERCFWMESTTNSILEAITFYHLFVKLTLQTGTMFCMLA</sequence>
<dbReference type="EMBL" id="MU805981">
    <property type="protein sequence ID" value="KAJ3843262.1"/>
    <property type="molecule type" value="Genomic_DNA"/>
</dbReference>
<keyword evidence="3" id="KW-1185">Reference proteome</keyword>
<evidence type="ECO:0000313" key="2">
    <source>
        <dbReference type="EMBL" id="KAJ3843262.1"/>
    </source>
</evidence>
<evidence type="ECO:0000256" key="1">
    <source>
        <dbReference type="SAM" id="SignalP"/>
    </source>
</evidence>
<feature type="signal peptide" evidence="1">
    <location>
        <begin position="1"/>
        <end position="21"/>
    </location>
</feature>
<protein>
    <recommendedName>
        <fullName evidence="4">Secreted protein</fullName>
    </recommendedName>
</protein>
<reference evidence="2" key="1">
    <citation type="submission" date="2022-08" db="EMBL/GenBank/DDBJ databases">
        <authorList>
            <consortium name="DOE Joint Genome Institute"/>
            <person name="Min B."/>
            <person name="Riley R."/>
            <person name="Sierra-Patev S."/>
            <person name="Naranjo-Ortiz M."/>
            <person name="Looney B."/>
            <person name="Konkel Z."/>
            <person name="Slot J.C."/>
            <person name="Sakamoto Y."/>
            <person name="Steenwyk J.L."/>
            <person name="Rokas A."/>
            <person name="Carro J."/>
            <person name="Camarero S."/>
            <person name="Ferreira P."/>
            <person name="Molpeceres G."/>
            <person name="Ruiz-Duenas F.J."/>
            <person name="Serrano A."/>
            <person name="Henrissat B."/>
            <person name="Drula E."/>
            <person name="Hughes K.W."/>
            <person name="Mata J.L."/>
            <person name="Ishikawa N.K."/>
            <person name="Vargas-Isla R."/>
            <person name="Ushijima S."/>
            <person name="Smith C.A."/>
            <person name="Ahrendt S."/>
            <person name="Andreopoulos W."/>
            <person name="He G."/>
            <person name="Labutti K."/>
            <person name="Lipzen A."/>
            <person name="Ng V."/>
            <person name="Sandor L."/>
            <person name="Barry K."/>
            <person name="Martinez A.T."/>
            <person name="Xiao Y."/>
            <person name="Gibbons J.G."/>
            <person name="Terashima K."/>
            <person name="Hibbett D.S."/>
            <person name="Grigoriev I.V."/>
        </authorList>
    </citation>
    <scope>NUCLEOTIDE SEQUENCE</scope>
    <source>
        <strain evidence="2">TFB9207</strain>
    </source>
</reference>
<accession>A0AA38PHX9</accession>
<dbReference type="AlphaFoldDB" id="A0AA38PHX9"/>
<comment type="caution">
    <text evidence="2">The sequence shown here is derived from an EMBL/GenBank/DDBJ whole genome shotgun (WGS) entry which is preliminary data.</text>
</comment>
<dbReference type="Proteomes" id="UP001163846">
    <property type="component" value="Unassembled WGS sequence"/>
</dbReference>
<proteinExistence type="predicted"/>
<organism evidence="2 3">
    <name type="scientific">Lentinula raphanica</name>
    <dbReference type="NCBI Taxonomy" id="153919"/>
    <lineage>
        <taxon>Eukaryota</taxon>
        <taxon>Fungi</taxon>
        <taxon>Dikarya</taxon>
        <taxon>Basidiomycota</taxon>
        <taxon>Agaricomycotina</taxon>
        <taxon>Agaricomycetes</taxon>
        <taxon>Agaricomycetidae</taxon>
        <taxon>Agaricales</taxon>
        <taxon>Marasmiineae</taxon>
        <taxon>Omphalotaceae</taxon>
        <taxon>Lentinula</taxon>
    </lineage>
</organism>